<organism evidence="1 2">
    <name type="scientific">Clostridium aceticum</name>
    <dbReference type="NCBI Taxonomy" id="84022"/>
    <lineage>
        <taxon>Bacteria</taxon>
        <taxon>Bacillati</taxon>
        <taxon>Bacillota</taxon>
        <taxon>Clostridia</taxon>
        <taxon>Eubacteriales</taxon>
        <taxon>Clostridiaceae</taxon>
        <taxon>Clostridium</taxon>
    </lineage>
</organism>
<dbReference type="Pfam" id="PF05684">
    <property type="entry name" value="DUF819"/>
    <property type="match status" value="1"/>
</dbReference>
<evidence type="ECO:0000313" key="1">
    <source>
        <dbReference type="EMBL" id="AKL96482.1"/>
    </source>
</evidence>
<gene>
    <name evidence="1" type="ORF">CACET_c30380</name>
</gene>
<sequence length="394" mass="42498">MSLISGDNTIMVWAIVLCIAFIALVVEKKRPSMPAFITAIILALALVSIRLMPTSSSVYRTINSFIMPMALPMFFFSANVKKIFKETGRLFIVFHIACIGSVVAVLITLAITGRFFEPEHIPGIVAMYVGAHTGGTLNLAAMAETFNLPDTITATNSIVSNLSLAVLIFVITLVWKSEYFRNMFKGSNVISTDNDIDKKQEESQVVDEKKVMSVFTVAQALALSALILAISGEISKFVGTLGLPENIELFVGNTYLIITLITVSLATIFPNYFEKIHGSTSIGAYLLIFYFISIGSSTTVTDVIINAPIFILNVVLIGIISLFFTVLVSRFFKAKLPEALLSTAAAFGGPGTTVAVNTANGWNDLIAPGILISIYGYVIGNYLGVIVGNIMSSL</sequence>
<dbReference type="PANTHER" id="PTHR34289:SF8">
    <property type="entry name" value="DUF819 DOMAIN-CONTAINING PROTEIN"/>
    <property type="match status" value="1"/>
</dbReference>
<protein>
    <submittedName>
        <fullName evidence="1">Uncharacterized protein</fullName>
    </submittedName>
</protein>
<dbReference type="KEGG" id="cace:CACET_c30380"/>
<name>A0A0D8IDU4_9CLOT</name>
<dbReference type="Proteomes" id="UP000035704">
    <property type="component" value="Chromosome"/>
</dbReference>
<dbReference type="EMBL" id="CP009687">
    <property type="protein sequence ID" value="AKL96482.1"/>
    <property type="molecule type" value="Genomic_DNA"/>
</dbReference>
<evidence type="ECO:0000313" key="2">
    <source>
        <dbReference type="Proteomes" id="UP000035704"/>
    </source>
</evidence>
<dbReference type="InterPro" id="IPR008537">
    <property type="entry name" value="DUF819"/>
</dbReference>
<dbReference type="PANTHER" id="PTHR34289">
    <property type="entry name" value="PROTEIN, PUTATIVE (DUF819)-RELATED"/>
    <property type="match status" value="1"/>
</dbReference>
<dbReference type="OrthoDB" id="653763at2"/>
<reference evidence="1 2" key="1">
    <citation type="submission" date="2014-10" db="EMBL/GenBank/DDBJ databases">
        <title>Genome sequence of Clostridium aceticum DSM 1496.</title>
        <authorList>
            <person name="Poehlein A."/>
            <person name="Schiel-Bengelsdorf B."/>
            <person name="Gottschalk G."/>
            <person name="Duerre P."/>
            <person name="Daniel R."/>
        </authorList>
    </citation>
    <scope>NUCLEOTIDE SEQUENCE [LARGE SCALE GENOMIC DNA]</scope>
    <source>
        <strain evidence="1 2">DSM 1496</strain>
    </source>
</reference>
<dbReference type="STRING" id="84022.CACET_c30380"/>
<keyword evidence="2" id="KW-1185">Reference proteome</keyword>
<accession>A0A0D8IDU4</accession>
<dbReference type="RefSeq" id="WP_044824482.1">
    <property type="nucleotide sequence ID" value="NZ_CP009687.1"/>
</dbReference>
<proteinExistence type="predicted"/>
<dbReference type="AlphaFoldDB" id="A0A0D8IDU4"/>
<dbReference type="PATRIC" id="fig|84022.5.peg.3832"/>